<keyword evidence="5 11" id="KW-0408">Iron</keyword>
<protein>
    <recommendedName>
        <fullName evidence="11">Transcriptional regulator WhiB</fullName>
    </recommendedName>
</protein>
<dbReference type="PROSITE" id="PS51674">
    <property type="entry name" value="4FE4S_WBL"/>
    <property type="match status" value="1"/>
</dbReference>
<feature type="binding site" evidence="11">
    <location>
        <position position="35"/>
    </location>
    <ligand>
        <name>[4Fe-4S] cluster</name>
        <dbReference type="ChEBI" id="CHEBI:49883"/>
    </ligand>
</feature>
<keyword evidence="10 11" id="KW-0804">Transcription</keyword>
<sequence>MDAATSPAWRDHAVCEGLDDLFFDDACTDAAKRVCAACPVRNACLDHALRRPERHGVWGGATVEERQQILRRRHH</sequence>
<dbReference type="GO" id="GO:0045892">
    <property type="term" value="P:negative regulation of DNA-templated transcription"/>
    <property type="evidence" value="ECO:0007669"/>
    <property type="project" value="TreeGrafter"/>
</dbReference>
<evidence type="ECO:0000256" key="4">
    <source>
        <dbReference type="ARBA" id="ARBA00022723"/>
    </source>
</evidence>
<comment type="function">
    <text evidence="11">Acts as a transcriptional regulator. Probably redox-responsive. The apo- but not holo-form probably binds DNA.</text>
</comment>
<dbReference type="PANTHER" id="PTHR38839">
    <property type="entry name" value="TRANSCRIPTIONAL REGULATOR WHID-RELATED"/>
    <property type="match status" value="1"/>
</dbReference>
<feature type="binding site" evidence="11">
    <location>
        <position position="15"/>
    </location>
    <ligand>
        <name>[4Fe-4S] cluster</name>
        <dbReference type="ChEBI" id="CHEBI:49883"/>
    </ligand>
</feature>
<evidence type="ECO:0000256" key="1">
    <source>
        <dbReference type="ARBA" id="ARBA00004496"/>
    </source>
</evidence>
<feature type="binding site" evidence="11">
    <location>
        <position position="38"/>
    </location>
    <ligand>
        <name>[4Fe-4S] cluster</name>
        <dbReference type="ChEBI" id="CHEBI:49883"/>
    </ligand>
</feature>
<dbReference type="GO" id="GO:0005737">
    <property type="term" value="C:cytoplasm"/>
    <property type="evidence" value="ECO:0007669"/>
    <property type="project" value="UniProtKB-SubCell"/>
</dbReference>
<evidence type="ECO:0000256" key="7">
    <source>
        <dbReference type="ARBA" id="ARBA00023015"/>
    </source>
</evidence>
<dbReference type="InterPro" id="IPR034768">
    <property type="entry name" value="4FE4S_WBL"/>
</dbReference>
<organism evidence="13 14">
    <name type="scientific">Bifidobacterium castoris</name>
    <dbReference type="NCBI Taxonomy" id="2306972"/>
    <lineage>
        <taxon>Bacteria</taxon>
        <taxon>Bacillati</taxon>
        <taxon>Actinomycetota</taxon>
        <taxon>Actinomycetes</taxon>
        <taxon>Bifidobacteriales</taxon>
        <taxon>Bifidobacteriaceae</taxon>
        <taxon>Bifidobacterium</taxon>
    </lineage>
</organism>
<evidence type="ECO:0000256" key="2">
    <source>
        <dbReference type="ARBA" id="ARBA00006597"/>
    </source>
</evidence>
<comment type="similarity">
    <text evidence="2 11">Belongs to the WhiB family.</text>
</comment>
<dbReference type="GO" id="GO:0047134">
    <property type="term" value="F:protein-disulfide reductase [NAD(P)H] activity"/>
    <property type="evidence" value="ECO:0007669"/>
    <property type="project" value="TreeGrafter"/>
</dbReference>
<comment type="PTM">
    <text evidence="11">The Fe-S cluster can be nitrosylated by nitric oxide (NO).</text>
</comment>
<keyword evidence="11" id="KW-0963">Cytoplasm</keyword>
<evidence type="ECO:0000313" key="14">
    <source>
        <dbReference type="Proteomes" id="UP000288052"/>
    </source>
</evidence>
<keyword evidence="14" id="KW-1185">Reference proteome</keyword>
<evidence type="ECO:0000256" key="3">
    <source>
        <dbReference type="ARBA" id="ARBA00022485"/>
    </source>
</evidence>
<dbReference type="EMBL" id="QXGI01000001">
    <property type="protein sequence ID" value="RSX49802.1"/>
    <property type="molecule type" value="Genomic_DNA"/>
</dbReference>
<reference evidence="13 14" key="1">
    <citation type="submission" date="2018-09" db="EMBL/GenBank/DDBJ databases">
        <title>Characterization of the phylogenetic diversity of five novel species belonging to the genus Bifidobacterium.</title>
        <authorList>
            <person name="Lugli G.A."/>
            <person name="Duranti S."/>
            <person name="Milani C."/>
        </authorList>
    </citation>
    <scope>NUCLEOTIDE SEQUENCE [LARGE SCALE GENOMIC DNA]</scope>
    <source>
        <strain evidence="13 14">2020B</strain>
    </source>
</reference>
<evidence type="ECO:0000256" key="10">
    <source>
        <dbReference type="ARBA" id="ARBA00023163"/>
    </source>
</evidence>
<evidence type="ECO:0000256" key="6">
    <source>
        <dbReference type="ARBA" id="ARBA00023014"/>
    </source>
</evidence>
<keyword evidence="6 11" id="KW-0411">Iron-sulfur</keyword>
<feature type="domain" description="4Fe-4S Wbl-type" evidence="12">
    <location>
        <begin position="13"/>
        <end position="68"/>
    </location>
</feature>
<dbReference type="RefSeq" id="WP_126031314.1">
    <property type="nucleotide sequence ID" value="NZ_QXGI01000001.1"/>
</dbReference>
<keyword evidence="9 11" id="KW-1015">Disulfide bond</keyword>
<evidence type="ECO:0000259" key="12">
    <source>
        <dbReference type="PROSITE" id="PS51674"/>
    </source>
</evidence>
<name>A0A430FAH9_9BIFI</name>
<comment type="caution">
    <text evidence="13">The sequence shown here is derived from an EMBL/GenBank/DDBJ whole genome shotgun (WGS) entry which is preliminary data.</text>
</comment>
<dbReference type="GO" id="GO:0046872">
    <property type="term" value="F:metal ion binding"/>
    <property type="evidence" value="ECO:0007669"/>
    <property type="project" value="UniProtKB-KW"/>
</dbReference>
<dbReference type="AlphaFoldDB" id="A0A430FAH9"/>
<gene>
    <name evidence="11" type="primary">whiB</name>
    <name evidence="13" type="ORF">D2E22_0263</name>
</gene>
<dbReference type="InterPro" id="IPR003482">
    <property type="entry name" value="Whib"/>
</dbReference>
<evidence type="ECO:0000256" key="5">
    <source>
        <dbReference type="ARBA" id="ARBA00023004"/>
    </source>
</evidence>
<dbReference type="OrthoDB" id="5192305at2"/>
<comment type="PTM">
    <text evidence="11">Upon Fe-S cluster removal intramolecular disulfide bonds are formed.</text>
</comment>
<dbReference type="Proteomes" id="UP000288052">
    <property type="component" value="Unassembled WGS sequence"/>
</dbReference>
<comment type="subcellular location">
    <subcellularLocation>
        <location evidence="1 11">Cytoplasm</location>
    </subcellularLocation>
</comment>
<evidence type="ECO:0000256" key="8">
    <source>
        <dbReference type="ARBA" id="ARBA00023125"/>
    </source>
</evidence>
<keyword evidence="7 11" id="KW-0805">Transcription regulation</keyword>
<accession>A0A430FAH9</accession>
<proteinExistence type="inferred from homology"/>
<feature type="binding site" evidence="11">
    <location>
        <position position="44"/>
    </location>
    <ligand>
        <name>[4Fe-4S] cluster</name>
        <dbReference type="ChEBI" id="CHEBI:49883"/>
    </ligand>
</feature>
<keyword evidence="3 11" id="KW-0004">4Fe-4S</keyword>
<keyword evidence="4 11" id="KW-0479">Metal-binding</keyword>
<dbReference type="HAMAP" id="MF_01479">
    <property type="entry name" value="WhiB"/>
    <property type="match status" value="1"/>
</dbReference>
<evidence type="ECO:0000256" key="11">
    <source>
        <dbReference type="HAMAP-Rule" id="MF_01479"/>
    </source>
</evidence>
<evidence type="ECO:0000256" key="9">
    <source>
        <dbReference type="ARBA" id="ARBA00023157"/>
    </source>
</evidence>
<comment type="cofactor">
    <cofactor evidence="11">
        <name>[4Fe-4S] cluster</name>
        <dbReference type="ChEBI" id="CHEBI:49883"/>
    </cofactor>
    <text evidence="11">Binds 1 [4Fe-4S] cluster per subunit. Following nitrosylation of the [4Fe-4S] cluster binds 1 [4Fe-8(NO)] cluster per subunit.</text>
</comment>
<keyword evidence="8 11" id="KW-0238">DNA-binding</keyword>
<dbReference type="GO" id="GO:0035731">
    <property type="term" value="F:dinitrosyl-iron complex binding"/>
    <property type="evidence" value="ECO:0007669"/>
    <property type="project" value="UniProtKB-UniRule"/>
</dbReference>
<dbReference type="GO" id="GO:0045454">
    <property type="term" value="P:cell redox homeostasis"/>
    <property type="evidence" value="ECO:0007669"/>
    <property type="project" value="TreeGrafter"/>
</dbReference>
<evidence type="ECO:0000313" key="13">
    <source>
        <dbReference type="EMBL" id="RSX49802.1"/>
    </source>
</evidence>
<dbReference type="GO" id="GO:0003677">
    <property type="term" value="F:DNA binding"/>
    <property type="evidence" value="ECO:0007669"/>
    <property type="project" value="UniProtKB-UniRule"/>
</dbReference>
<dbReference type="GO" id="GO:0051539">
    <property type="term" value="F:4 iron, 4 sulfur cluster binding"/>
    <property type="evidence" value="ECO:0007669"/>
    <property type="project" value="UniProtKB-UniRule"/>
</dbReference>
<dbReference type="Pfam" id="PF02467">
    <property type="entry name" value="Whib"/>
    <property type="match status" value="1"/>
</dbReference>